<dbReference type="InterPro" id="IPR052340">
    <property type="entry name" value="RNase_Y/CdgJ"/>
</dbReference>
<feature type="domain" description="EAL" evidence="1">
    <location>
        <begin position="1"/>
        <end position="209"/>
    </location>
</feature>
<dbReference type="SUPFAM" id="SSF141868">
    <property type="entry name" value="EAL domain-like"/>
    <property type="match status" value="1"/>
</dbReference>
<dbReference type="STRING" id="1714355.BTO28_06455"/>
<name>A0A1V2A9B2_9BACI</name>
<dbReference type="AlphaFoldDB" id="A0A1V2A9B2"/>
<dbReference type="PROSITE" id="PS51833">
    <property type="entry name" value="HDOD"/>
    <property type="match status" value="1"/>
</dbReference>
<gene>
    <name evidence="3" type="ORF">BTO28_06455</name>
</gene>
<dbReference type="Pfam" id="PF00563">
    <property type="entry name" value="EAL"/>
    <property type="match status" value="1"/>
</dbReference>
<dbReference type="SMART" id="SM00052">
    <property type="entry name" value="EAL"/>
    <property type="match status" value="1"/>
</dbReference>
<dbReference type="PANTHER" id="PTHR33525:SF4">
    <property type="entry name" value="CYCLIC DI-GMP PHOSPHODIESTERASE CDGJ"/>
    <property type="match status" value="1"/>
</dbReference>
<dbReference type="PIRSF" id="PIRSF003180">
    <property type="entry name" value="DiGMPpdiest_YuxH"/>
    <property type="match status" value="1"/>
</dbReference>
<evidence type="ECO:0000259" key="1">
    <source>
        <dbReference type="PROSITE" id="PS50883"/>
    </source>
</evidence>
<dbReference type="Gene3D" id="3.20.20.450">
    <property type="entry name" value="EAL domain"/>
    <property type="match status" value="1"/>
</dbReference>
<feature type="domain" description="HDOD" evidence="2">
    <location>
        <begin position="203"/>
        <end position="392"/>
    </location>
</feature>
<comment type="caution">
    <text evidence="3">The sequence shown here is derived from an EMBL/GenBank/DDBJ whole genome shotgun (WGS) entry which is preliminary data.</text>
</comment>
<dbReference type="Pfam" id="PF08668">
    <property type="entry name" value="HDOD"/>
    <property type="match status" value="1"/>
</dbReference>
<dbReference type="RefSeq" id="WP_076764714.1">
    <property type="nucleotide sequence ID" value="NZ_MSFI01000009.1"/>
</dbReference>
<accession>A0A1V2A9B2</accession>
<dbReference type="InterPro" id="IPR014408">
    <property type="entry name" value="dGMP_Pdiesterase_EAL/HD-GYP"/>
</dbReference>
<organism evidence="3 4">
    <name type="scientific">Domibacillus epiphyticus</name>
    <dbReference type="NCBI Taxonomy" id="1714355"/>
    <lineage>
        <taxon>Bacteria</taxon>
        <taxon>Bacillati</taxon>
        <taxon>Bacillota</taxon>
        <taxon>Bacilli</taxon>
        <taxon>Bacillales</taxon>
        <taxon>Bacillaceae</taxon>
        <taxon>Domibacillus</taxon>
    </lineage>
</organism>
<evidence type="ECO:0000259" key="2">
    <source>
        <dbReference type="PROSITE" id="PS51833"/>
    </source>
</evidence>
<reference evidence="3 4" key="1">
    <citation type="submission" date="2016-12" db="EMBL/GenBank/DDBJ databases">
        <title>Domibacillus sp. SAB 38T whole genome sequencing.</title>
        <authorList>
            <person name="Verma A."/>
            <person name="Ojha A.K."/>
            <person name="Krishnamurthi S."/>
        </authorList>
    </citation>
    <scope>NUCLEOTIDE SEQUENCE [LARGE SCALE GENOMIC DNA]</scope>
    <source>
        <strain evidence="3 4">SAB 38</strain>
    </source>
</reference>
<dbReference type="PROSITE" id="PS50883">
    <property type="entry name" value="EAL"/>
    <property type="match status" value="1"/>
</dbReference>
<sequence length="413" mass="47843">MDIFLARQPIFDKKEQVHAYELLYRNGKMNAFPEIDMDQATIEVLIHSFVTIGVEKIANGHPCFINFTENLLERNIAEHFNPQHVVVEILEDVPITSSLIEIARELKWKGFSIALDDFILNKDFHLYDELFMLTKYIKVDFLYATREERYEIEQLVKNKYPHISLLAEKVETREQFEEAKCAGYELFQGYFFSKPQIIQAADIPPNVAPYFHVINLLQREQPEIDEVVSVIERDVSLSYSLLKLINSPALRTRSKIKSIKQAIMMLGFIELKKWLYVLALREGRNDRSGNTKALMDSSLFRAKACELMAKDTDAGNASEFFLAGMFSLIDALLKRPVTEILKHMPLSDDVYSTLLGNKTNITPYLELAIAMDEVDWDAMQELMTKLKFDEKSITRYYSEARQWANKLNESSTF</sequence>
<dbReference type="InterPro" id="IPR035919">
    <property type="entry name" value="EAL_sf"/>
</dbReference>
<keyword evidence="4" id="KW-1185">Reference proteome</keyword>
<dbReference type="SUPFAM" id="SSF109604">
    <property type="entry name" value="HD-domain/PDEase-like"/>
    <property type="match status" value="1"/>
</dbReference>
<evidence type="ECO:0000313" key="3">
    <source>
        <dbReference type="EMBL" id="OMP67581.1"/>
    </source>
</evidence>
<protein>
    <submittedName>
        <fullName evidence="3">EAL domain-containing protein</fullName>
    </submittedName>
</protein>
<proteinExistence type="predicted"/>
<evidence type="ECO:0000313" key="4">
    <source>
        <dbReference type="Proteomes" id="UP000188613"/>
    </source>
</evidence>
<dbReference type="Gene3D" id="1.10.3210.10">
    <property type="entry name" value="Hypothetical protein af1432"/>
    <property type="match status" value="1"/>
</dbReference>
<dbReference type="EMBL" id="MSFI01000009">
    <property type="protein sequence ID" value="OMP67581.1"/>
    <property type="molecule type" value="Genomic_DNA"/>
</dbReference>
<dbReference type="InterPro" id="IPR001633">
    <property type="entry name" value="EAL_dom"/>
</dbReference>
<dbReference type="OrthoDB" id="9804751at2"/>
<dbReference type="Proteomes" id="UP000188613">
    <property type="component" value="Unassembled WGS sequence"/>
</dbReference>
<dbReference type="PANTHER" id="PTHR33525">
    <property type="match status" value="1"/>
</dbReference>
<dbReference type="InterPro" id="IPR013976">
    <property type="entry name" value="HDOD"/>
</dbReference>